<sequence>MRSVPVHFVFCARTKVHRVHALMSAQVTCAASGKYKYIGWKMIFGYSGCSRPTSTPVKPANTAAVDVEDKKTSKFFGRKRIWRKGSREVSANSGIANNNNKVNRSMTVVDNSGVPGNGDTTSWDGMVSAPTTTSTTPAGIAPPPPTQINKLQLGAPVIRKDKRRSSSRFNISSNRELNKLPYLKVSSSHSDDDGGGGGDGGDGVVVVDDFVFAIVFVGFGACRISRRKCSGVGDSCVRVAFASCPSLLHGVLSGHGIKAAPVCSTTFTVSISASSHPVADSGFGCAQFSCNDHGILRSAARLLVPVVKMASSSVQTMKRCQLAEFGGRPSCSLVRRLSDGHQCSSFFDLSNALNRFIAGATSRLLSIQLYFESTEVRVLRLSAREASSSYHCLSYLGLRSLHQQHYVAS</sequence>
<evidence type="ECO:0000313" key="2">
    <source>
        <dbReference type="Proteomes" id="UP001367676"/>
    </source>
</evidence>
<evidence type="ECO:0000313" key="1">
    <source>
        <dbReference type="EMBL" id="KAK7602981.1"/>
    </source>
</evidence>
<dbReference type="EMBL" id="JBBCAQ010000006">
    <property type="protein sequence ID" value="KAK7602981.1"/>
    <property type="molecule type" value="Genomic_DNA"/>
</dbReference>
<organism evidence="1 2">
    <name type="scientific">Parthenolecanium corni</name>
    <dbReference type="NCBI Taxonomy" id="536013"/>
    <lineage>
        <taxon>Eukaryota</taxon>
        <taxon>Metazoa</taxon>
        <taxon>Ecdysozoa</taxon>
        <taxon>Arthropoda</taxon>
        <taxon>Hexapoda</taxon>
        <taxon>Insecta</taxon>
        <taxon>Pterygota</taxon>
        <taxon>Neoptera</taxon>
        <taxon>Paraneoptera</taxon>
        <taxon>Hemiptera</taxon>
        <taxon>Sternorrhyncha</taxon>
        <taxon>Coccoidea</taxon>
        <taxon>Coccidae</taxon>
        <taxon>Parthenolecanium</taxon>
    </lineage>
</organism>
<dbReference type="Proteomes" id="UP001367676">
    <property type="component" value="Unassembled WGS sequence"/>
</dbReference>
<proteinExistence type="predicted"/>
<name>A0AAN9TRP2_9HEMI</name>
<keyword evidence="2" id="KW-1185">Reference proteome</keyword>
<protein>
    <submittedName>
        <fullName evidence="1">Uncharacterized protein</fullName>
    </submittedName>
</protein>
<comment type="caution">
    <text evidence="1">The sequence shown here is derived from an EMBL/GenBank/DDBJ whole genome shotgun (WGS) entry which is preliminary data.</text>
</comment>
<gene>
    <name evidence="1" type="ORF">V9T40_002980</name>
</gene>
<accession>A0AAN9TRP2</accession>
<reference evidence="1 2" key="1">
    <citation type="submission" date="2024-03" db="EMBL/GenBank/DDBJ databases">
        <title>Adaptation during the transition from Ophiocordyceps entomopathogen to insect associate is accompanied by gene loss and intensified selection.</title>
        <authorList>
            <person name="Ward C.M."/>
            <person name="Onetto C.A."/>
            <person name="Borneman A.R."/>
        </authorList>
    </citation>
    <scope>NUCLEOTIDE SEQUENCE [LARGE SCALE GENOMIC DNA]</scope>
    <source>
        <strain evidence="1">AWRI1</strain>
        <tissue evidence="1">Single Adult Female</tissue>
    </source>
</reference>
<dbReference type="AlphaFoldDB" id="A0AAN9TRP2"/>